<dbReference type="InterPro" id="IPR022635">
    <property type="entry name" value="DNA_polIII_beta_C"/>
</dbReference>
<dbReference type="PIRSF" id="PIRSF000804">
    <property type="entry name" value="DNA_pol_III_b"/>
    <property type="match status" value="1"/>
</dbReference>
<dbReference type="PANTHER" id="PTHR30478">
    <property type="entry name" value="DNA POLYMERASE III SUBUNIT BETA"/>
    <property type="match status" value="1"/>
</dbReference>
<keyword evidence="6 10" id="KW-0548">Nucleotidyltransferase</keyword>
<keyword evidence="5 10" id="KW-0808">Transferase</keyword>
<protein>
    <recommendedName>
        <fullName evidence="3 10">Beta sliding clamp</fullName>
    </recommendedName>
</protein>
<evidence type="ECO:0000313" key="14">
    <source>
        <dbReference type="EMBL" id="WXB04464.1"/>
    </source>
</evidence>
<dbReference type="Pfam" id="PF02767">
    <property type="entry name" value="DNA_pol3_beta_2"/>
    <property type="match status" value="1"/>
</dbReference>
<name>A0ABZ2L0J6_9BACT</name>
<keyword evidence="9" id="KW-0238">DNA-binding</keyword>
<dbReference type="Gene3D" id="3.10.150.10">
    <property type="entry name" value="DNA Polymerase III, subunit A, domain 2"/>
    <property type="match status" value="1"/>
</dbReference>
<evidence type="ECO:0000259" key="11">
    <source>
        <dbReference type="Pfam" id="PF00712"/>
    </source>
</evidence>
<dbReference type="Proteomes" id="UP001374803">
    <property type="component" value="Chromosome"/>
</dbReference>
<comment type="subunit">
    <text evidence="10">Forms a ring-shaped head-to-tail homodimer around DNA.</text>
</comment>
<evidence type="ECO:0000256" key="10">
    <source>
        <dbReference type="PIRNR" id="PIRNR000804"/>
    </source>
</evidence>
<comment type="function">
    <text evidence="10">Confers DNA tethering and processivity to DNA polymerases and other proteins. Acts as a clamp, forming a ring around DNA (a reaction catalyzed by the clamp-loading complex) which diffuses in an ATP-independent manner freely and bidirectionally along dsDNA. Initially characterized for its ability to contact the catalytic subunit of DNA polymerase III (Pol III), a complex, multichain enzyme responsible for most of the replicative synthesis in bacteria; Pol III exhibits 3'-5' exonuclease proofreading activity. The beta chain is required for initiation of replication as well as for processivity of DNA replication.</text>
</comment>
<keyword evidence="15" id="KW-1185">Reference proteome</keyword>
<keyword evidence="7 10" id="KW-0235">DNA replication</keyword>
<comment type="similarity">
    <text evidence="2 10">Belongs to the beta sliding clamp family.</text>
</comment>
<dbReference type="InterPro" id="IPR022637">
    <property type="entry name" value="DNA_polIII_beta_cen"/>
</dbReference>
<evidence type="ECO:0000256" key="8">
    <source>
        <dbReference type="ARBA" id="ARBA00022932"/>
    </source>
</evidence>
<keyword evidence="4 10" id="KW-0963">Cytoplasm</keyword>
<evidence type="ECO:0000256" key="6">
    <source>
        <dbReference type="ARBA" id="ARBA00022695"/>
    </source>
</evidence>
<evidence type="ECO:0000259" key="12">
    <source>
        <dbReference type="Pfam" id="PF02767"/>
    </source>
</evidence>
<comment type="subcellular location">
    <subcellularLocation>
        <location evidence="1 10">Cytoplasm</location>
    </subcellularLocation>
</comment>
<gene>
    <name evidence="14" type="primary">dnaN</name>
    <name evidence="14" type="ORF">LVJ94_47130</name>
</gene>
<dbReference type="PANTHER" id="PTHR30478:SF0">
    <property type="entry name" value="BETA SLIDING CLAMP"/>
    <property type="match status" value="1"/>
</dbReference>
<dbReference type="RefSeq" id="WP_394834106.1">
    <property type="nucleotide sequence ID" value="NZ_CP089929.1"/>
</dbReference>
<evidence type="ECO:0000259" key="13">
    <source>
        <dbReference type="Pfam" id="PF02768"/>
    </source>
</evidence>
<dbReference type="EMBL" id="CP089983">
    <property type="protein sequence ID" value="WXB04464.1"/>
    <property type="molecule type" value="Genomic_DNA"/>
</dbReference>
<feature type="domain" description="DNA polymerase III beta sliding clamp C-terminal" evidence="13">
    <location>
        <begin position="257"/>
        <end position="376"/>
    </location>
</feature>
<sequence>MELTVAKKDLLKLVTRMQGVAERKSTMPVLSNVLLAVEGPNSLRLAATDLYLAIAGKVAAEVSKPGSVAVPAKDLLERVKMMPDGPIRIASEDNATTTLKATGSARRYTLRGMPGEDFPPLPVPAEGAPTLAIEVDVLRELIQKTYFSISGDETRAHLNSALFEWEGDVVRMVTTDGHRLSKMEVKVEGRQASATMLIPLKAILELRRLCDEIVPEQGKDARAQIQITQSGSSAFFQGGGSTFSVKLVDAQFPPYSQVIPQNSDKKVRVPRGQFADALRAVSIAASERTGGVKLGITGGVMRITSESPESGDGFDEIPVDYAGADITIGFNAKYFLDVLGSLQEDDVILGLSGELDPAVVRPASERNFLAVVMPMRI</sequence>
<dbReference type="InterPro" id="IPR022634">
    <property type="entry name" value="DNA_polIII_beta_N"/>
</dbReference>
<organism evidence="14 15">
    <name type="scientific">Pendulispora rubella</name>
    <dbReference type="NCBI Taxonomy" id="2741070"/>
    <lineage>
        <taxon>Bacteria</taxon>
        <taxon>Pseudomonadati</taxon>
        <taxon>Myxococcota</taxon>
        <taxon>Myxococcia</taxon>
        <taxon>Myxococcales</taxon>
        <taxon>Sorangiineae</taxon>
        <taxon>Pendulisporaceae</taxon>
        <taxon>Pendulispora</taxon>
    </lineage>
</organism>
<dbReference type="Pfam" id="PF00712">
    <property type="entry name" value="DNA_pol3_beta"/>
    <property type="match status" value="1"/>
</dbReference>
<evidence type="ECO:0000256" key="5">
    <source>
        <dbReference type="ARBA" id="ARBA00022679"/>
    </source>
</evidence>
<dbReference type="SMART" id="SM00480">
    <property type="entry name" value="POL3Bc"/>
    <property type="match status" value="1"/>
</dbReference>
<evidence type="ECO:0000256" key="1">
    <source>
        <dbReference type="ARBA" id="ARBA00004496"/>
    </source>
</evidence>
<dbReference type="NCBIfam" id="TIGR00663">
    <property type="entry name" value="dnan"/>
    <property type="match status" value="1"/>
</dbReference>
<evidence type="ECO:0000313" key="15">
    <source>
        <dbReference type="Proteomes" id="UP001374803"/>
    </source>
</evidence>
<dbReference type="GO" id="GO:0003887">
    <property type="term" value="F:DNA-directed DNA polymerase activity"/>
    <property type="evidence" value="ECO:0007669"/>
    <property type="project" value="UniProtKB-EC"/>
</dbReference>
<dbReference type="Pfam" id="PF02768">
    <property type="entry name" value="DNA_pol3_beta_3"/>
    <property type="match status" value="1"/>
</dbReference>
<dbReference type="CDD" id="cd00140">
    <property type="entry name" value="beta_clamp"/>
    <property type="match status" value="1"/>
</dbReference>
<evidence type="ECO:0000256" key="7">
    <source>
        <dbReference type="ARBA" id="ARBA00022705"/>
    </source>
</evidence>
<dbReference type="InterPro" id="IPR046938">
    <property type="entry name" value="DNA_clamp_sf"/>
</dbReference>
<evidence type="ECO:0000256" key="2">
    <source>
        <dbReference type="ARBA" id="ARBA00010752"/>
    </source>
</evidence>
<evidence type="ECO:0000256" key="9">
    <source>
        <dbReference type="ARBA" id="ARBA00023125"/>
    </source>
</evidence>
<keyword evidence="8 10" id="KW-0239">DNA-directed DNA polymerase</keyword>
<feature type="domain" description="DNA polymerase III beta sliding clamp central" evidence="12">
    <location>
        <begin position="133"/>
        <end position="253"/>
    </location>
</feature>
<evidence type="ECO:0000256" key="4">
    <source>
        <dbReference type="ARBA" id="ARBA00022490"/>
    </source>
</evidence>
<feature type="domain" description="DNA polymerase III beta sliding clamp N-terminal" evidence="11">
    <location>
        <begin position="1"/>
        <end position="122"/>
    </location>
</feature>
<dbReference type="SUPFAM" id="SSF55979">
    <property type="entry name" value="DNA clamp"/>
    <property type="match status" value="3"/>
</dbReference>
<dbReference type="Gene3D" id="3.70.10.10">
    <property type="match status" value="1"/>
</dbReference>
<proteinExistence type="inferred from homology"/>
<reference evidence="14" key="1">
    <citation type="submission" date="2021-12" db="EMBL/GenBank/DDBJ databases">
        <title>Discovery of the Pendulisporaceae a myxobacterial family with distinct sporulation behavior and unique specialized metabolism.</title>
        <authorList>
            <person name="Garcia R."/>
            <person name="Popoff A."/>
            <person name="Bader C.D."/>
            <person name="Loehr J."/>
            <person name="Walesch S."/>
            <person name="Walt C."/>
            <person name="Boldt J."/>
            <person name="Bunk B."/>
            <person name="Haeckl F.J.F.P.J."/>
            <person name="Gunesch A.P."/>
            <person name="Birkelbach J."/>
            <person name="Nuebel U."/>
            <person name="Pietschmann T."/>
            <person name="Bach T."/>
            <person name="Mueller R."/>
        </authorList>
    </citation>
    <scope>NUCLEOTIDE SEQUENCE</scope>
    <source>
        <strain evidence="14">MSr11367</strain>
    </source>
</reference>
<dbReference type="InterPro" id="IPR001001">
    <property type="entry name" value="DNA_polIII_beta"/>
</dbReference>
<evidence type="ECO:0000256" key="3">
    <source>
        <dbReference type="ARBA" id="ARBA00021035"/>
    </source>
</evidence>
<accession>A0ABZ2L0J6</accession>